<dbReference type="AlphaFoldDB" id="A0A0B6TQ81"/>
<reference evidence="1 2" key="1">
    <citation type="submission" date="2014-05" db="EMBL/GenBank/DDBJ databases">
        <title>Complete genome sequence of Corynebacterium marinum DSM 44953.</title>
        <authorList>
            <person name="Schaffert L."/>
            <person name="Albersmeier A."/>
            <person name="Kalinowski J."/>
            <person name="Ruckert C."/>
        </authorList>
    </citation>
    <scope>NUCLEOTIDE SEQUENCE [LARGE SCALE GENOMIC DNA]</scope>
    <source>
        <strain evidence="1 2">DSM 44953</strain>
    </source>
</reference>
<protein>
    <recommendedName>
        <fullName evidence="3">Iron-sulfur cluster repair di-iron protein, ric</fullName>
    </recommendedName>
</protein>
<accession>A0A0B6TQ81</accession>
<proteinExistence type="predicted"/>
<dbReference type="Proteomes" id="UP000031928">
    <property type="component" value="Chromosome"/>
</dbReference>
<sequence>MINQNLSQAARLAPIVERVHGAHHPEMTRVREITQELADSDAARAEGLFRELRAVTGGYAVPGDVCEAFEATYRALERADAEIAQAA</sequence>
<dbReference type="HOGENOM" id="CLU_175292_0_0_11"/>
<dbReference type="RefSeq" id="WP_042620516.1">
    <property type="nucleotide sequence ID" value="NZ_CP007790.1"/>
</dbReference>
<dbReference type="EMBL" id="CP007790">
    <property type="protein sequence ID" value="AJK67760.1"/>
    <property type="molecule type" value="Genomic_DNA"/>
</dbReference>
<name>A0A0B6TQ81_9CORY</name>
<organism evidence="1 2">
    <name type="scientific">Corynebacterium marinum DSM 44953</name>
    <dbReference type="NCBI Taxonomy" id="1224162"/>
    <lineage>
        <taxon>Bacteria</taxon>
        <taxon>Bacillati</taxon>
        <taxon>Actinomycetota</taxon>
        <taxon>Actinomycetes</taxon>
        <taxon>Mycobacteriales</taxon>
        <taxon>Corynebacteriaceae</taxon>
        <taxon>Corynebacterium</taxon>
    </lineage>
</organism>
<evidence type="ECO:0000313" key="2">
    <source>
        <dbReference type="Proteomes" id="UP000031928"/>
    </source>
</evidence>
<evidence type="ECO:0000313" key="1">
    <source>
        <dbReference type="EMBL" id="AJK67760.1"/>
    </source>
</evidence>
<dbReference type="OrthoDB" id="9797132at2"/>
<dbReference type="STRING" id="1224162.B840_00600"/>
<gene>
    <name evidence="1" type="ORF">B840_00600</name>
</gene>
<evidence type="ECO:0008006" key="3">
    <source>
        <dbReference type="Google" id="ProtNLM"/>
    </source>
</evidence>
<keyword evidence="2" id="KW-1185">Reference proteome</keyword>
<dbReference type="KEGG" id="cmq:B840_00600"/>